<evidence type="ECO:0000313" key="1">
    <source>
        <dbReference type="EMBL" id="MFL4471294.1"/>
    </source>
</evidence>
<dbReference type="RefSeq" id="WP_407593131.1">
    <property type="nucleotide sequence ID" value="NZ_JBHDIY010000002.1"/>
</dbReference>
<sequence>MPNRKTPSPKSLRTRQEALAEIKSRLETRIHDEHRRPLPDISRLSHLKRLKLRTKDEISSIQALMRALDRCQRHLAS</sequence>
<evidence type="ECO:0000313" key="2">
    <source>
        <dbReference type="Proteomes" id="UP001627408"/>
    </source>
</evidence>
<dbReference type="EMBL" id="JBHDIY010000002">
    <property type="protein sequence ID" value="MFL4471294.1"/>
    <property type="molecule type" value="Genomic_DNA"/>
</dbReference>
<dbReference type="InterPro" id="IPR007420">
    <property type="entry name" value="DUF465"/>
</dbReference>
<comment type="caution">
    <text evidence="1">The sequence shown here is derived from an EMBL/GenBank/DDBJ whole genome shotgun (WGS) entry which is preliminary data.</text>
</comment>
<gene>
    <name evidence="1" type="ORF">ACERZ8_15930</name>
</gene>
<reference evidence="1 2" key="1">
    <citation type="submission" date="2024-08" db="EMBL/GenBank/DDBJ databases">
        <title>Tateyamaria sp. nov., isolated from marine algae.</title>
        <authorList>
            <person name="Choi B.J."/>
            <person name="Kim J.M."/>
            <person name="Lee J.K."/>
            <person name="Choi D.G."/>
            <person name="Bayburt H."/>
            <person name="Baek J.H."/>
            <person name="Han D.M."/>
            <person name="Jeon C.O."/>
        </authorList>
    </citation>
    <scope>NUCLEOTIDE SEQUENCE [LARGE SCALE GENOMIC DNA]</scope>
    <source>
        <strain evidence="1 2">KMU-156</strain>
    </source>
</reference>
<organism evidence="1 2">
    <name type="scientific">Tateyamaria armeniaca</name>
    <dbReference type="NCBI Taxonomy" id="2518930"/>
    <lineage>
        <taxon>Bacteria</taxon>
        <taxon>Pseudomonadati</taxon>
        <taxon>Pseudomonadota</taxon>
        <taxon>Alphaproteobacteria</taxon>
        <taxon>Rhodobacterales</taxon>
        <taxon>Roseobacteraceae</taxon>
        <taxon>Tateyamaria</taxon>
    </lineage>
</organism>
<dbReference type="Proteomes" id="UP001627408">
    <property type="component" value="Unassembled WGS sequence"/>
</dbReference>
<name>A0ABW8V056_9RHOB</name>
<proteinExistence type="predicted"/>
<keyword evidence="2" id="KW-1185">Reference proteome</keyword>
<protein>
    <submittedName>
        <fullName evidence="1">DUF465 domain-containing protein</fullName>
    </submittedName>
</protein>
<accession>A0ABW8V056</accession>
<dbReference type="Pfam" id="PF04325">
    <property type="entry name" value="DUF465"/>
    <property type="match status" value="1"/>
</dbReference>